<organism evidence="7 8">
    <name type="scientific">Emericellopsis atlantica</name>
    <dbReference type="NCBI Taxonomy" id="2614577"/>
    <lineage>
        <taxon>Eukaryota</taxon>
        <taxon>Fungi</taxon>
        <taxon>Dikarya</taxon>
        <taxon>Ascomycota</taxon>
        <taxon>Pezizomycotina</taxon>
        <taxon>Sordariomycetes</taxon>
        <taxon>Hypocreomycetidae</taxon>
        <taxon>Hypocreales</taxon>
        <taxon>Bionectriaceae</taxon>
        <taxon>Emericellopsis</taxon>
    </lineage>
</organism>
<evidence type="ECO:0000256" key="1">
    <source>
        <dbReference type="ARBA" id="ARBA00022669"/>
    </source>
</evidence>
<dbReference type="Gene3D" id="3.10.350.10">
    <property type="entry name" value="LysM domain"/>
    <property type="match status" value="5"/>
</dbReference>
<comment type="similarity">
    <text evidence="3">Belongs to the secreted LysM effector family.</text>
</comment>
<dbReference type="InterPro" id="IPR036779">
    <property type="entry name" value="LysM_dom_sf"/>
</dbReference>
<keyword evidence="2" id="KW-0843">Virulence</keyword>
<keyword evidence="8" id="KW-1185">Reference proteome</keyword>
<dbReference type="GeneID" id="70296732"/>
<feature type="chain" id="PRO_5040184728" evidence="5">
    <location>
        <begin position="26"/>
        <end position="439"/>
    </location>
</feature>
<evidence type="ECO:0000256" key="5">
    <source>
        <dbReference type="SAM" id="SignalP"/>
    </source>
</evidence>
<evidence type="ECO:0000256" key="2">
    <source>
        <dbReference type="ARBA" id="ARBA00023026"/>
    </source>
</evidence>
<feature type="compositionally biased region" description="Pro residues" evidence="4">
    <location>
        <begin position="272"/>
        <end position="282"/>
    </location>
</feature>
<dbReference type="InterPro" id="IPR018392">
    <property type="entry name" value="LysM"/>
</dbReference>
<evidence type="ECO:0000313" key="8">
    <source>
        <dbReference type="Proteomes" id="UP000887229"/>
    </source>
</evidence>
<dbReference type="AlphaFoldDB" id="A0A9P7ZGC4"/>
<dbReference type="PANTHER" id="PTHR34997">
    <property type="entry name" value="AM15"/>
    <property type="match status" value="1"/>
</dbReference>
<name>A0A9P7ZGC4_9HYPO</name>
<dbReference type="SUPFAM" id="SSF54106">
    <property type="entry name" value="LysM domain"/>
    <property type="match status" value="4"/>
</dbReference>
<dbReference type="InterPro" id="IPR052210">
    <property type="entry name" value="LysM1-like"/>
</dbReference>
<feature type="compositionally biased region" description="Low complexity" evidence="4">
    <location>
        <begin position="104"/>
        <end position="116"/>
    </location>
</feature>
<feature type="domain" description="LysM" evidence="6">
    <location>
        <begin position="213"/>
        <end position="259"/>
    </location>
</feature>
<dbReference type="Proteomes" id="UP000887229">
    <property type="component" value="Unassembled WGS sequence"/>
</dbReference>
<gene>
    <name evidence="7" type="ORF">F5Z01DRAFT_683213</name>
</gene>
<dbReference type="EMBL" id="MU251267">
    <property type="protein sequence ID" value="KAG9251629.1"/>
    <property type="molecule type" value="Genomic_DNA"/>
</dbReference>
<dbReference type="PANTHER" id="PTHR34997:SF1">
    <property type="entry name" value="PEPTIDOGLYCAN-BINDING LYSIN DOMAIN"/>
    <property type="match status" value="1"/>
</dbReference>
<feature type="region of interest" description="Disordered" evidence="4">
    <location>
        <begin position="267"/>
        <end position="290"/>
    </location>
</feature>
<feature type="domain" description="LysM" evidence="6">
    <location>
        <begin position="394"/>
        <end position="437"/>
    </location>
</feature>
<evidence type="ECO:0000256" key="3">
    <source>
        <dbReference type="ARBA" id="ARBA00044955"/>
    </source>
</evidence>
<feature type="region of interest" description="Disordered" evidence="4">
    <location>
        <begin position="101"/>
        <end position="123"/>
    </location>
</feature>
<keyword evidence="1" id="KW-0147">Chitin-binding</keyword>
<feature type="domain" description="LysM" evidence="6">
    <location>
        <begin position="294"/>
        <end position="340"/>
    </location>
</feature>
<evidence type="ECO:0000313" key="7">
    <source>
        <dbReference type="EMBL" id="KAG9251629.1"/>
    </source>
</evidence>
<evidence type="ECO:0000256" key="4">
    <source>
        <dbReference type="SAM" id="MobiDB-lite"/>
    </source>
</evidence>
<evidence type="ECO:0000259" key="6">
    <source>
        <dbReference type="PROSITE" id="PS51782"/>
    </source>
</evidence>
<reference evidence="7" key="1">
    <citation type="journal article" date="2021" name="IMA Fungus">
        <title>Genomic characterization of three marine fungi, including Emericellopsis atlantica sp. nov. with signatures of a generalist lifestyle and marine biomass degradation.</title>
        <authorList>
            <person name="Hagestad O.C."/>
            <person name="Hou L."/>
            <person name="Andersen J.H."/>
            <person name="Hansen E.H."/>
            <person name="Altermark B."/>
            <person name="Li C."/>
            <person name="Kuhnert E."/>
            <person name="Cox R.J."/>
            <person name="Crous P.W."/>
            <person name="Spatafora J.W."/>
            <person name="Lail K."/>
            <person name="Amirebrahimi M."/>
            <person name="Lipzen A."/>
            <person name="Pangilinan J."/>
            <person name="Andreopoulos W."/>
            <person name="Hayes R.D."/>
            <person name="Ng V."/>
            <person name="Grigoriev I.V."/>
            <person name="Jackson S.A."/>
            <person name="Sutton T.D.S."/>
            <person name="Dobson A.D.W."/>
            <person name="Rama T."/>
        </authorList>
    </citation>
    <scope>NUCLEOTIDE SEQUENCE</scope>
    <source>
        <strain evidence="7">TS7</strain>
    </source>
</reference>
<comment type="caution">
    <text evidence="7">The sequence shown here is derived from an EMBL/GenBank/DDBJ whole genome shotgun (WGS) entry which is preliminary data.</text>
</comment>
<feature type="signal peptide" evidence="5">
    <location>
        <begin position="1"/>
        <end position="25"/>
    </location>
</feature>
<keyword evidence="5" id="KW-0732">Signal</keyword>
<dbReference type="OrthoDB" id="5985073at2759"/>
<proteinExistence type="inferred from homology"/>
<dbReference type="PROSITE" id="PS51782">
    <property type="entry name" value="LYSM"/>
    <property type="match status" value="5"/>
</dbReference>
<feature type="domain" description="LysM" evidence="6">
    <location>
        <begin position="131"/>
        <end position="177"/>
    </location>
</feature>
<dbReference type="Pfam" id="PF01476">
    <property type="entry name" value="LysM"/>
    <property type="match status" value="4"/>
</dbReference>
<dbReference type="GO" id="GO:0008061">
    <property type="term" value="F:chitin binding"/>
    <property type="evidence" value="ECO:0007669"/>
    <property type="project" value="UniProtKB-KW"/>
</dbReference>
<dbReference type="RefSeq" id="XP_046115553.1">
    <property type="nucleotide sequence ID" value="XM_046265829.1"/>
</dbReference>
<dbReference type="SMART" id="SM00257">
    <property type="entry name" value="LysM"/>
    <property type="match status" value="4"/>
</dbReference>
<dbReference type="CDD" id="cd00118">
    <property type="entry name" value="LysM"/>
    <property type="match status" value="4"/>
</dbReference>
<accession>A0A9P7ZGC4</accession>
<feature type="domain" description="LysM" evidence="6">
    <location>
        <begin position="45"/>
        <end position="91"/>
    </location>
</feature>
<sequence>MRGITRAALLFPLGVMALRMQAIKGLQGPEPDAPVPEGTTDQCTYYFTTSEGDDCAYVESYWGITHDQFVRWNPSVEDDCSGIAPEYSYCVEVNSGGDITSAVPTTSAEPTSTGSPAPSPTLDGTAPNCDAWHFVVVGDDCDSITSTYGITMDQLMEWNENVESDCSGLWAQYYFCVSVEGHEPPTVTDGPEPTATGNVPSPTLDGTAPDCDAYHFVEVGDDCESITKEYGITMEQLMEWNTAVQSDCSGLWAQYYYCVSVEGHEPSITEPGPSPTGEPTPSPTLDGTHEDCDDYHLVETGDNCEAICADYGITMTQFMAWNTAVKSDCSGLWAEYYYCVSIEGHNPPAPAPTTTQPGAPAPTQTGIVKDCQDCGCQEDHPTPTQPGAICECDKWHKIASGDSCWSLAQRYDVTEQQIKNWNPGTNCNMWLGYYVCVGA</sequence>
<protein>
    <submittedName>
        <fullName evidence="7">LysM domain-containing protein</fullName>
    </submittedName>
</protein>